<gene>
    <name evidence="2" type="ORF">H072_4643</name>
</gene>
<sequence>MFIKGNFPSLQDSLALQHQAGLFLDNWPFDFIDVTRRSMPRFLFIGGTGHIGGAVLDKFLKDHPEESVQVKVLVRSNEKSKRLLSKYPGVQPIIGSFGEPDKLRALCREADVVVNTAPDVTHDEDIKAILRGLNSRSQNSYYIHTSGAALVWDEPTGNKDARMWDDISDITALRSFPDWQTHATTDRLVRESALGTNIAIIAPGCVGGISPSIEHPTPITTPSIVLTARAFNSGYQIAQGENSLAWIHVDDLAKMYTILIDDALAALNGEPVKRPGGFELWGADAYYFGVGHNIPFRDFMKGLVSVLHKEGVIESTEIKSVNVTQAAQISLAGPDGEYDPEATPPPVDSWVMHIAVMYGINMRLRASRMEKLGWKAEKGPVMETFPEMIPLFLQLEKEGT</sequence>
<name>S8AEK5_DACHA</name>
<dbReference type="InterPro" id="IPR036291">
    <property type="entry name" value="NAD(P)-bd_dom_sf"/>
</dbReference>
<comment type="caution">
    <text evidence="2">The sequence shown here is derived from an EMBL/GenBank/DDBJ whole genome shotgun (WGS) entry which is preliminary data.</text>
</comment>
<dbReference type="InterPro" id="IPR016040">
    <property type="entry name" value="NAD(P)-bd_dom"/>
</dbReference>
<evidence type="ECO:0000313" key="3">
    <source>
        <dbReference type="Proteomes" id="UP000015100"/>
    </source>
</evidence>
<reference evidence="3" key="2">
    <citation type="submission" date="2013-04" db="EMBL/GenBank/DDBJ databases">
        <title>Genomic mechanisms accounting for the adaptation to parasitism in nematode-trapping fungi.</title>
        <authorList>
            <person name="Ahren D.G."/>
        </authorList>
    </citation>
    <scope>NUCLEOTIDE SEQUENCE [LARGE SCALE GENOMIC DNA]</scope>
    <source>
        <strain evidence="3">CBS 200.50</strain>
    </source>
</reference>
<dbReference type="OMA" id="DEREQTW"/>
<keyword evidence="3" id="KW-1185">Reference proteome</keyword>
<dbReference type="eggNOG" id="ENOG502QUQM">
    <property type="taxonomic scope" value="Eukaryota"/>
</dbReference>
<dbReference type="GO" id="GO:0005737">
    <property type="term" value="C:cytoplasm"/>
    <property type="evidence" value="ECO:0007669"/>
    <property type="project" value="TreeGrafter"/>
</dbReference>
<dbReference type="GO" id="GO:0004029">
    <property type="term" value="F:aldehyde dehydrogenase (NAD+) activity"/>
    <property type="evidence" value="ECO:0007669"/>
    <property type="project" value="TreeGrafter"/>
</dbReference>
<evidence type="ECO:0000313" key="2">
    <source>
        <dbReference type="EMBL" id="EPS41480.1"/>
    </source>
</evidence>
<dbReference type="OrthoDB" id="2130169at2759"/>
<dbReference type="Proteomes" id="UP000015100">
    <property type="component" value="Unassembled WGS sequence"/>
</dbReference>
<dbReference type="Gene3D" id="3.40.50.720">
    <property type="entry name" value="NAD(P)-binding Rossmann-like Domain"/>
    <property type="match status" value="1"/>
</dbReference>
<evidence type="ECO:0000259" key="1">
    <source>
        <dbReference type="Pfam" id="PF13460"/>
    </source>
</evidence>
<dbReference type="InterPro" id="IPR051783">
    <property type="entry name" value="NAD(P)-dependent_oxidoreduct"/>
</dbReference>
<organism evidence="2 3">
    <name type="scientific">Dactylellina haptotyla (strain CBS 200.50)</name>
    <name type="common">Nematode-trapping fungus</name>
    <name type="synonym">Monacrosporium haptotylum</name>
    <dbReference type="NCBI Taxonomy" id="1284197"/>
    <lineage>
        <taxon>Eukaryota</taxon>
        <taxon>Fungi</taxon>
        <taxon>Dikarya</taxon>
        <taxon>Ascomycota</taxon>
        <taxon>Pezizomycotina</taxon>
        <taxon>Orbiliomycetes</taxon>
        <taxon>Orbiliales</taxon>
        <taxon>Orbiliaceae</taxon>
        <taxon>Dactylellina</taxon>
    </lineage>
</organism>
<dbReference type="HOGENOM" id="CLU_007383_12_2_1"/>
<dbReference type="STRING" id="1284197.S8AEK5"/>
<accession>S8AEK5</accession>
<dbReference type="AlphaFoldDB" id="S8AEK5"/>
<dbReference type="SUPFAM" id="SSF51735">
    <property type="entry name" value="NAD(P)-binding Rossmann-fold domains"/>
    <property type="match status" value="1"/>
</dbReference>
<dbReference type="PANTHER" id="PTHR48079:SF6">
    <property type="entry name" value="NAD(P)-BINDING DOMAIN-CONTAINING PROTEIN-RELATED"/>
    <property type="match status" value="1"/>
</dbReference>
<dbReference type="Pfam" id="PF13460">
    <property type="entry name" value="NAD_binding_10"/>
    <property type="match status" value="1"/>
</dbReference>
<reference evidence="2 3" key="1">
    <citation type="journal article" date="2013" name="PLoS Genet.">
        <title>Genomic mechanisms accounting for the adaptation to parasitism in nematode-trapping fungi.</title>
        <authorList>
            <person name="Meerupati T."/>
            <person name="Andersson K.M."/>
            <person name="Friman E."/>
            <person name="Kumar D."/>
            <person name="Tunlid A."/>
            <person name="Ahren D."/>
        </authorList>
    </citation>
    <scope>NUCLEOTIDE SEQUENCE [LARGE SCALE GENOMIC DNA]</scope>
    <source>
        <strain evidence="2 3">CBS 200.50</strain>
    </source>
</reference>
<feature type="domain" description="NAD(P)-binding" evidence="1">
    <location>
        <begin position="46"/>
        <end position="194"/>
    </location>
</feature>
<dbReference type="EMBL" id="AQGS01000239">
    <property type="protein sequence ID" value="EPS41480.1"/>
    <property type="molecule type" value="Genomic_DNA"/>
</dbReference>
<dbReference type="PANTHER" id="PTHR48079">
    <property type="entry name" value="PROTEIN YEEZ"/>
    <property type="match status" value="1"/>
</dbReference>
<proteinExistence type="predicted"/>
<protein>
    <recommendedName>
        <fullName evidence="1">NAD(P)-binding domain-containing protein</fullName>
    </recommendedName>
</protein>